<comment type="caution">
    <text evidence="7">The sequence shown here is derived from an EMBL/GenBank/DDBJ whole genome shotgun (WGS) entry which is preliminary data.</text>
</comment>
<evidence type="ECO:0000256" key="5">
    <source>
        <dbReference type="ARBA" id="ARBA00024042"/>
    </source>
</evidence>
<name>A0ABR7Z1Y9_9PSED</name>
<dbReference type="InterPro" id="IPR012133">
    <property type="entry name" value="Alpha-hydoxy_acid_DH_FMN"/>
</dbReference>
<proteinExistence type="inferred from homology"/>
<evidence type="ECO:0000313" key="7">
    <source>
        <dbReference type="EMBL" id="MBD1599394.1"/>
    </source>
</evidence>
<dbReference type="EMBL" id="JAAOCA010000013">
    <property type="protein sequence ID" value="MBD1599394.1"/>
    <property type="molecule type" value="Genomic_DNA"/>
</dbReference>
<organism evidence="7 8">
    <name type="scientific">Pseudomonas typographi</name>
    <dbReference type="NCBI Taxonomy" id="2715964"/>
    <lineage>
        <taxon>Bacteria</taxon>
        <taxon>Pseudomonadati</taxon>
        <taxon>Pseudomonadota</taxon>
        <taxon>Gammaproteobacteria</taxon>
        <taxon>Pseudomonadales</taxon>
        <taxon>Pseudomonadaceae</taxon>
        <taxon>Pseudomonas</taxon>
    </lineage>
</organism>
<comment type="cofactor">
    <cofactor evidence="1">
        <name>FMN</name>
        <dbReference type="ChEBI" id="CHEBI:58210"/>
    </cofactor>
</comment>
<evidence type="ECO:0000259" key="6">
    <source>
        <dbReference type="PROSITE" id="PS51349"/>
    </source>
</evidence>
<dbReference type="InterPro" id="IPR000262">
    <property type="entry name" value="FMN-dep_DH"/>
</dbReference>
<dbReference type="PROSITE" id="PS51349">
    <property type="entry name" value="FMN_HYDROXY_ACID_DH_2"/>
    <property type="match status" value="1"/>
</dbReference>
<protein>
    <submittedName>
        <fullName evidence="7">Alpha-hydroxy-acid oxidizing protein</fullName>
    </submittedName>
</protein>
<dbReference type="PIRSF" id="PIRSF000138">
    <property type="entry name" value="Al-hdrx_acd_dh"/>
    <property type="match status" value="1"/>
</dbReference>
<keyword evidence="2" id="KW-0285">Flavoprotein</keyword>
<dbReference type="InterPro" id="IPR013785">
    <property type="entry name" value="Aldolase_TIM"/>
</dbReference>
<dbReference type="InterPro" id="IPR037396">
    <property type="entry name" value="FMN_HAD"/>
</dbReference>
<dbReference type="SUPFAM" id="SSF51395">
    <property type="entry name" value="FMN-linked oxidoreductases"/>
    <property type="match status" value="1"/>
</dbReference>
<comment type="similarity">
    <text evidence="5">Belongs to the FMN-dependent alpha-hydroxy acid dehydrogenase family.</text>
</comment>
<dbReference type="RefSeq" id="WP_190420729.1">
    <property type="nucleotide sequence ID" value="NZ_JAAOCA010000013.1"/>
</dbReference>
<keyword evidence="3" id="KW-0288">FMN</keyword>
<dbReference type="CDD" id="cd02809">
    <property type="entry name" value="alpha_hydroxyacid_oxid_FMN"/>
    <property type="match status" value="1"/>
</dbReference>
<keyword evidence="4" id="KW-0560">Oxidoreductase</keyword>
<evidence type="ECO:0000256" key="4">
    <source>
        <dbReference type="ARBA" id="ARBA00023002"/>
    </source>
</evidence>
<feature type="domain" description="FMN hydroxy acid dehydrogenase" evidence="6">
    <location>
        <begin position="2"/>
        <end position="370"/>
    </location>
</feature>
<dbReference type="PANTHER" id="PTHR10578:SF107">
    <property type="entry name" value="2-HYDROXYACID OXIDASE 1"/>
    <property type="match status" value="1"/>
</dbReference>
<gene>
    <name evidence="7" type="ORF">HAQ05_11850</name>
</gene>
<dbReference type="PANTHER" id="PTHR10578">
    <property type="entry name" value="S -2-HYDROXY-ACID OXIDASE-RELATED"/>
    <property type="match status" value="1"/>
</dbReference>
<reference evidence="7 8" key="1">
    <citation type="journal article" date="2020" name="Insects">
        <title>Bacteria Belonging to Pseudomonas typographi sp. nov. from the Bark Beetle Ips typographus Have Genomic Potential to Aid in the Host Ecology.</title>
        <authorList>
            <person name="Peral-Aranega E."/>
            <person name="Saati-Santamaria Z."/>
            <person name="Kolarik M."/>
            <person name="Rivas R."/>
            <person name="Garcia-Fraile P."/>
        </authorList>
    </citation>
    <scope>NUCLEOTIDE SEQUENCE [LARGE SCALE GENOMIC DNA]</scope>
    <source>
        <strain evidence="7 8">CA3A</strain>
    </source>
</reference>
<dbReference type="Pfam" id="PF01070">
    <property type="entry name" value="FMN_dh"/>
    <property type="match status" value="1"/>
</dbReference>
<dbReference type="Gene3D" id="3.20.20.70">
    <property type="entry name" value="Aldolase class I"/>
    <property type="match status" value="1"/>
</dbReference>
<evidence type="ECO:0000256" key="1">
    <source>
        <dbReference type="ARBA" id="ARBA00001917"/>
    </source>
</evidence>
<evidence type="ECO:0000256" key="3">
    <source>
        <dbReference type="ARBA" id="ARBA00022643"/>
    </source>
</evidence>
<evidence type="ECO:0000256" key="2">
    <source>
        <dbReference type="ARBA" id="ARBA00022630"/>
    </source>
</evidence>
<evidence type="ECO:0000313" key="8">
    <source>
        <dbReference type="Proteomes" id="UP000805841"/>
    </source>
</evidence>
<dbReference type="Proteomes" id="UP000805841">
    <property type="component" value="Unassembled WGS sequence"/>
</dbReference>
<keyword evidence="8" id="KW-1185">Reference proteome</keyword>
<sequence>MKSVDTAQNINDLRKRAKRYLPKGLYEFIARGSENEVALQHNRYVLDALKIKQQVLVDVSARSTETALFGQRLAMPLVIAPTGAAGLLRYRGEAQLARAATAAGIACTVAMASNTDLGIVRQEATGTLWLQVYLAPDPLANRALIERAQRLGYNGLVVTVDTPVAPNREYNWHNGFNLPVTLNRRNAFDLATHPRWLLGVLGRYLLHEGFPRFEPIQRDERADWSAIQRVREYWRGPLIVKGIGSAEDARLAVQAGIDGLVLSNHGGRNLDSAASPLELLATVAASVEGRLPILLDSGVMRGSDVFKALALGASAVMVGRAPLYGLGAGGQAGALRALALLRQELDRCMAYAGVCNIAEIGAAQLHTATVAARPGGAL</sequence>
<accession>A0ABR7Z1Y9</accession>